<reference evidence="5 6" key="1">
    <citation type="submission" date="2016-09" db="EMBL/GenBank/DDBJ databases">
        <title>The draft genome of Dichanthelium oligosanthes: A C3 panicoid grass species.</title>
        <authorList>
            <person name="Studer A.J."/>
            <person name="Schnable J.C."/>
            <person name="Brutnell T.P."/>
        </authorList>
    </citation>
    <scope>NUCLEOTIDE SEQUENCE [LARGE SCALE GENOMIC DNA]</scope>
    <source>
        <strain evidence="6">cv. Kellogg 1175</strain>
        <tissue evidence="5">Leaf</tissue>
    </source>
</reference>
<protein>
    <recommendedName>
        <fullName evidence="4">K Homology domain-containing protein</fullName>
    </recommendedName>
</protein>
<evidence type="ECO:0000313" key="5">
    <source>
        <dbReference type="EMBL" id="OEL30902.1"/>
    </source>
</evidence>
<dbReference type="Pfam" id="PF00013">
    <property type="entry name" value="KH_1"/>
    <property type="match status" value="4"/>
</dbReference>
<name>A0A1E5W0L8_9POAL</name>
<evidence type="ECO:0000256" key="2">
    <source>
        <dbReference type="PROSITE-ProRule" id="PRU00117"/>
    </source>
</evidence>
<dbReference type="PROSITE" id="PS50084">
    <property type="entry name" value="KH_TYPE_1"/>
    <property type="match status" value="4"/>
</dbReference>
<dbReference type="EMBL" id="LWDX02024553">
    <property type="protein sequence ID" value="OEL30902.1"/>
    <property type="molecule type" value="Genomic_DNA"/>
</dbReference>
<dbReference type="CDD" id="cd22460">
    <property type="entry name" value="KH-I_PEPPER_rpt2_like"/>
    <property type="match status" value="2"/>
</dbReference>
<dbReference type="SMART" id="SM00322">
    <property type="entry name" value="KH"/>
    <property type="match status" value="4"/>
</dbReference>
<dbReference type="Proteomes" id="UP000095767">
    <property type="component" value="Unassembled WGS sequence"/>
</dbReference>
<gene>
    <name evidence="5" type="ORF">BAE44_0008079</name>
</gene>
<feature type="domain" description="K Homology" evidence="4">
    <location>
        <begin position="36"/>
        <end position="116"/>
    </location>
</feature>
<feature type="domain" description="K Homology" evidence="4">
    <location>
        <begin position="134"/>
        <end position="237"/>
    </location>
</feature>
<evidence type="ECO:0000256" key="3">
    <source>
        <dbReference type="SAM" id="MobiDB-lite"/>
    </source>
</evidence>
<evidence type="ECO:0000256" key="1">
    <source>
        <dbReference type="ARBA" id="ARBA00022737"/>
    </source>
</evidence>
<evidence type="ECO:0000313" key="6">
    <source>
        <dbReference type="Proteomes" id="UP000095767"/>
    </source>
</evidence>
<dbReference type="SUPFAM" id="SSF54791">
    <property type="entry name" value="Eukaryotic type KH-domain (KH-domain type I)"/>
    <property type="match status" value="4"/>
</dbReference>
<sequence>MAGHRNSHGKRHSDYTENGGSKRRNPGDDSYAPGPDDTVYRYLCASRKIGSIIGRGGEIAKQLRTETQAKIRIGESVPGCEERVITIFSSSRETNTIDDTEDKVCPAQDALFRVHERLASDEGPGHEDSEEVLPQVTVRLLVPSDQIGCIIGKGGHIIQGIRSETGAQIRVLSNDHMPACAINGDELLQVGHYPTSIPTLPKLGMSMSNLTFCIMLVISGDAIVVRKALRQVSSRLHDNPSKSHHLLASSLTQPYPGSSHLGSSSTAPVVGITPLIPAFGGYKGDVAGDWPSGYHSRRDESSAREFSLRLLCAAANVGGVIGKGGGIIKQIRQESGAFIKVDSSNPGAEDDCIITVSAKEFFEDPVSPTIDAAVRLQPRCSEKSDAESAEPSYTTRLLVSTSRIGCLIGKGGSIITEIRRTSRANIRILSKENVPKVAAEDEEMVQISGGLDVARHALVQIATRLKANFFEREGALSAFPPVIPYHPLPAGVSDEPKYIGRDTKPVGHYLYSSGFRASDDMIPSDSYGSYSSSQAPGGGYGAYSGYSGRSTSSGLSGHSSLPYGKRHGY</sequence>
<dbReference type="GO" id="GO:0003723">
    <property type="term" value="F:RNA binding"/>
    <property type="evidence" value="ECO:0007669"/>
    <property type="project" value="UniProtKB-UniRule"/>
</dbReference>
<keyword evidence="1" id="KW-0677">Repeat</keyword>
<dbReference type="PANTHER" id="PTHR10288">
    <property type="entry name" value="KH DOMAIN CONTAINING RNA BINDING PROTEIN"/>
    <property type="match status" value="1"/>
</dbReference>
<dbReference type="STRING" id="888268.A0A1E5W0L8"/>
<dbReference type="InterPro" id="IPR004088">
    <property type="entry name" value="KH_dom_type_1"/>
</dbReference>
<feature type="domain" description="K Homology" evidence="4">
    <location>
        <begin position="304"/>
        <end position="378"/>
    </location>
</feature>
<keyword evidence="2" id="KW-0694">RNA-binding</keyword>
<feature type="domain" description="K Homology" evidence="4">
    <location>
        <begin position="391"/>
        <end position="466"/>
    </location>
</feature>
<feature type="compositionally biased region" description="Basic residues" evidence="3">
    <location>
        <begin position="1"/>
        <end position="11"/>
    </location>
</feature>
<evidence type="ECO:0000259" key="4">
    <source>
        <dbReference type="SMART" id="SM00322"/>
    </source>
</evidence>
<dbReference type="Gene3D" id="3.30.310.210">
    <property type="match status" value="2"/>
</dbReference>
<proteinExistence type="predicted"/>
<organism evidence="5 6">
    <name type="scientific">Dichanthelium oligosanthes</name>
    <dbReference type="NCBI Taxonomy" id="888268"/>
    <lineage>
        <taxon>Eukaryota</taxon>
        <taxon>Viridiplantae</taxon>
        <taxon>Streptophyta</taxon>
        <taxon>Embryophyta</taxon>
        <taxon>Tracheophyta</taxon>
        <taxon>Spermatophyta</taxon>
        <taxon>Magnoliopsida</taxon>
        <taxon>Liliopsida</taxon>
        <taxon>Poales</taxon>
        <taxon>Poaceae</taxon>
        <taxon>PACMAD clade</taxon>
        <taxon>Panicoideae</taxon>
        <taxon>Panicodae</taxon>
        <taxon>Paniceae</taxon>
        <taxon>Dichantheliinae</taxon>
        <taxon>Dichanthelium</taxon>
    </lineage>
</organism>
<comment type="caution">
    <text evidence="5">The sequence shown here is derived from an EMBL/GenBank/DDBJ whole genome shotgun (WGS) entry which is preliminary data.</text>
</comment>
<accession>A0A1E5W0L8</accession>
<keyword evidence="6" id="KW-1185">Reference proteome</keyword>
<dbReference type="InterPro" id="IPR036612">
    <property type="entry name" value="KH_dom_type_1_sf"/>
</dbReference>
<dbReference type="OrthoDB" id="1937934at2759"/>
<feature type="region of interest" description="Disordered" evidence="3">
    <location>
        <begin position="1"/>
        <end position="34"/>
    </location>
</feature>
<dbReference type="CDD" id="cd22459">
    <property type="entry name" value="KH-I_PEPPER_rpt1_like"/>
    <property type="match status" value="1"/>
</dbReference>
<dbReference type="AlphaFoldDB" id="A0A1E5W0L8"/>
<dbReference type="InterPro" id="IPR004087">
    <property type="entry name" value="KH_dom"/>
</dbReference>